<gene>
    <name evidence="4" type="ORF">QYM36_009032</name>
</gene>
<proteinExistence type="predicted"/>
<dbReference type="SMART" id="SM00028">
    <property type="entry name" value="TPR"/>
    <property type="match status" value="6"/>
</dbReference>
<feature type="repeat" description="ANK" evidence="3">
    <location>
        <begin position="1451"/>
        <end position="1475"/>
    </location>
</feature>
<feature type="repeat" description="ANK" evidence="3">
    <location>
        <begin position="1418"/>
        <end position="1450"/>
    </location>
</feature>
<accession>A0AA88HP62</accession>
<feature type="repeat" description="ANK" evidence="3">
    <location>
        <begin position="2204"/>
        <end position="2227"/>
    </location>
</feature>
<dbReference type="PROSITE" id="PS50088">
    <property type="entry name" value="ANK_REPEAT"/>
    <property type="match status" value="27"/>
</dbReference>
<dbReference type="SUPFAM" id="SSF48452">
    <property type="entry name" value="TPR-like"/>
    <property type="match status" value="2"/>
</dbReference>
<dbReference type="SUPFAM" id="SSF48403">
    <property type="entry name" value="Ankyrin repeat"/>
    <property type="match status" value="5"/>
</dbReference>
<feature type="repeat" description="ANK" evidence="3">
    <location>
        <begin position="963"/>
        <end position="995"/>
    </location>
</feature>
<dbReference type="Gene3D" id="1.25.40.10">
    <property type="entry name" value="Tetratricopeptide repeat domain"/>
    <property type="match status" value="2"/>
</dbReference>
<feature type="repeat" description="ANK" evidence="3">
    <location>
        <begin position="1485"/>
        <end position="1517"/>
    </location>
</feature>
<dbReference type="InterPro" id="IPR011990">
    <property type="entry name" value="TPR-like_helical_dom_sf"/>
</dbReference>
<organism evidence="4 5">
    <name type="scientific">Artemia franciscana</name>
    <name type="common">Brine shrimp</name>
    <name type="synonym">Artemia sanfranciscana</name>
    <dbReference type="NCBI Taxonomy" id="6661"/>
    <lineage>
        <taxon>Eukaryota</taxon>
        <taxon>Metazoa</taxon>
        <taxon>Ecdysozoa</taxon>
        <taxon>Arthropoda</taxon>
        <taxon>Crustacea</taxon>
        <taxon>Branchiopoda</taxon>
        <taxon>Anostraca</taxon>
        <taxon>Artemiidae</taxon>
        <taxon>Artemia</taxon>
    </lineage>
</organism>
<feature type="repeat" description="ANK" evidence="3">
    <location>
        <begin position="1668"/>
        <end position="1700"/>
    </location>
</feature>
<keyword evidence="2 3" id="KW-0040">ANK repeat</keyword>
<dbReference type="InterPro" id="IPR036770">
    <property type="entry name" value="Ankyrin_rpt-contain_sf"/>
</dbReference>
<feature type="repeat" description="ANK" evidence="3">
    <location>
        <begin position="1584"/>
        <end position="1616"/>
    </location>
</feature>
<evidence type="ECO:0000313" key="5">
    <source>
        <dbReference type="Proteomes" id="UP001187531"/>
    </source>
</evidence>
<dbReference type="Pfam" id="PF00023">
    <property type="entry name" value="Ank"/>
    <property type="match status" value="2"/>
</dbReference>
<dbReference type="PROSITE" id="PS50297">
    <property type="entry name" value="ANK_REP_REGION"/>
    <property type="match status" value="26"/>
</dbReference>
<keyword evidence="5" id="KW-1185">Reference proteome</keyword>
<sequence length="2362" mass="264192">MINEDINYCLINAVREGNLEKTRELLSFNNPFGSTNLVILACEHNKVNILEYLLSSNGKILSNFSLGAREAAIVPSDKDETCHNAFYYAIRSCNVKLLDTLIEKWPGNYFAVHLSELDEILSRAYEELRLQNVLLSEEIETFVENKLIDLRFLSSFSEQDKSVESSLNNTRERIELVLQNIILLTAEYYQREEIDEKFLFVAKFIAQNIQILKRQLKCTYERLPWEEIEFCLIGFVASHIKRHEINLFLNVTLNKNKMLNHLENFAEKLKEEKDHLASVDIETLVKLPNINRERVVAGILSNCPQFGELYSDYKQIRDTHSLKKISDYIKLTLSADLKQKEGKLIIARALQFTGEHLKNTLESPKLSETTCELLLLSLPRDTRKIVIDLRNCLSHAYSLSKRIEIEDNPNVNFFVGVQNDLKRINDVITDIFQSKKIQLIRTLLVKIKESESLEDIKEVARIFTRVESDETDELFTECFKSIEHNKLEKLIQKLRNTISNKTDHEKRLFDQIDSIRNLVENKSKNISTDPSMAIIHLKSLFSIFNTIKIDHNVIREMKDSANKILENIPFQLESQNLKGISELLREIYLSVWSRTLEDNISELKYLIYQIFSTVEFGQSDLTWLEKLRDRLNDKGVFVKKCKQRKGYNVTVEKYNSLLEHKLFELEGILRSNTLFPSLTEKLPSYKKNKKLQVAVEMLVLDILSMLTKSVKHMKNSLSFLDENTPLLTGKCLRNHLAHHNDIVDILSSDPSVAVISNAKNLIRENVRKTNITFGKSVKHNPPKLKNKYDQSLTIISNQQAMFAALKIGNLKDLKSCLRKGADINGRSTNSSTALHFAAQGPSLEAIKFISGQNIDINIKDVHGQSALHVAAAQGRKNIVEFLIRKTGLSFDDPDNFGKTALHVAAINGHKDVVEALLKNNANTNVKDFSGSSPLHYAVGNNFIDVAKILLKKEASFDINEIQGGFTSLHLSAARGHLELVNFFLQNRADVNARTDRDITPLHLAALNGHLDVVKALIQMGADVNAAVIEGCTPLHYATKKGHEHIVDILIEYRTNIDAVDKGYNKSPLHYAAEDGHDKIVSALLRNNANANIATVDGLTPLHLAVLSCQVKIVATLLEHGATLFAKDKHNATPLHYAAASGCKAIAEILISKGAEINHKTETKETPLHIAAMNGHKDIIELLLRNKAQVRAQDINGKTALHVAAVSSTRDVIDLLLQKKAEVNARSNNEMTPLHVAASNGNLDAIVSLIENKAEVNAKAEFGLTPLDAAEIVEILVANGANVNVKYNKITPLISAIKNNNKEIVKVLIENRAEVNTEGCMALSLAALSGFKDIVEMLLKNKACINIRCTENNPTAPLHSAAIGGHTEIINLLIACGATVDAITTDGSTPLHITAQYGHEEATEVLISNNANVNVQNIEGSAPLHEAAGNGYTNVVEILLSNGTKINIKDNERRTPLELAVALGHLEVVKLLLQHGKIYIDTKGTDDFTVLHIASQENRLEIVRYLVGEGSSINALNKSGSKPIDIAAREGHKDIVHFFLSKGININDTGLANQTLLHYAAIKGHLEVIKYLISKCADINAKDISGSSPLHIAAEFGCKDAIEVLLRNGAIYNLVDKLNRKPIEMSTNQDTIDLLTSTEMLFKSVKQNKSSEVEKCIKSGSIVDARNINGGTPLHYAAWKGYEGIVKLLLHNKANPSVVGRKKYTPLHYAAKFSHIKIVKVLLSYGAVYNDVSDSEKTPSDLCVDNDITRLFYLISESFRKVKEYDVEVIRDLNKIKDIDTIKAIMSARNRENQTLITAAIQSNFPEVQQLKEIFQEEVSAQINTASKLVCKGSYQKALRILKSVLERRKEILGPDNPGILDIQTEIAKMLYKQGMYEEASNILEGVLQKQSEILGSDSKDTLSTRSAVALVLHRQGKNKKSLDIYEKVYKKQKEALGLNHSDTLNTMFSMALVLNCLGKYEEALNINIIVFEKQKDRLGANNPKTVSAKNNIAMVLTKQGKLEESLKIYKEVFEKRKIFLGVNHTDTLRTLNSIAGVLFKQNKQHQALDTYQEVLRIQKEVMQPNHPETLGTQYNIGNILFAQFKLIRALKVYSECFDQIKAVFGPSHPNTLDILRKLEVIKFKLKLDGQEASEILRYLQKDINIAASKGDRQTVQRLLKDGVDPNDKDIDGRTTLHFAVDYGDLDIVNTLIRNGANVNQTTNKGNTPLHTATSKCNKEIVDVLLENIGRDKLNDFINAKTTVSGTTSLHIAAKNGSLEIVKSLLNHGATYNIENKDGKLPIDLSKDQKVINLLKLIEELFRDIKNGNVESISRLEEIKPNEVLAITNACNNQGDKLLVVAIANGQKIVASKLLEMLKRFQK</sequence>
<dbReference type="Pfam" id="PF12796">
    <property type="entry name" value="Ank_2"/>
    <property type="match status" value="9"/>
</dbReference>
<reference evidence="4" key="1">
    <citation type="submission" date="2023-07" db="EMBL/GenBank/DDBJ databases">
        <title>Chromosome-level genome assembly of Artemia franciscana.</title>
        <authorList>
            <person name="Jo E."/>
        </authorList>
    </citation>
    <scope>NUCLEOTIDE SEQUENCE</scope>
    <source>
        <tissue evidence="4">Whole body</tissue>
    </source>
</reference>
<dbReference type="Pfam" id="PF13424">
    <property type="entry name" value="TPR_12"/>
    <property type="match status" value="3"/>
</dbReference>
<feature type="repeat" description="ANK" evidence="3">
    <location>
        <begin position="1518"/>
        <end position="1550"/>
    </location>
</feature>
<feature type="repeat" description="ANK" evidence="3">
    <location>
        <begin position="1162"/>
        <end position="1194"/>
    </location>
</feature>
<feature type="repeat" description="ANK" evidence="3">
    <location>
        <begin position="1701"/>
        <end position="1733"/>
    </location>
</feature>
<name>A0AA88HP62_ARTSF</name>
<feature type="repeat" description="ANK" evidence="3">
    <location>
        <begin position="1129"/>
        <end position="1161"/>
    </location>
</feature>
<feature type="repeat" description="ANK" evidence="3">
    <location>
        <begin position="1029"/>
        <end position="1061"/>
    </location>
</feature>
<dbReference type="Pfam" id="PF13637">
    <property type="entry name" value="Ank_4"/>
    <property type="match status" value="2"/>
</dbReference>
<feature type="repeat" description="ANK" evidence="3">
    <location>
        <begin position="1551"/>
        <end position="1583"/>
    </location>
</feature>
<feature type="repeat" description="ANK" evidence="3">
    <location>
        <begin position="829"/>
        <end position="861"/>
    </location>
</feature>
<feature type="repeat" description="ANK" evidence="3">
    <location>
        <begin position="1096"/>
        <end position="1128"/>
    </location>
</feature>
<dbReference type="PANTHER" id="PTHR24198:SF165">
    <property type="entry name" value="ANKYRIN REPEAT-CONTAINING PROTEIN-RELATED"/>
    <property type="match status" value="1"/>
</dbReference>
<evidence type="ECO:0000256" key="3">
    <source>
        <dbReference type="PROSITE-ProRule" id="PRU00023"/>
    </source>
</evidence>
<feature type="repeat" description="ANK" evidence="3">
    <location>
        <begin position="1063"/>
        <end position="1095"/>
    </location>
</feature>
<dbReference type="InterPro" id="IPR002110">
    <property type="entry name" value="Ankyrin_rpt"/>
</dbReference>
<dbReference type="Pfam" id="PF13374">
    <property type="entry name" value="TPR_10"/>
    <property type="match status" value="1"/>
</dbReference>
<feature type="repeat" description="ANK" evidence="3">
    <location>
        <begin position="2244"/>
        <end position="2276"/>
    </location>
</feature>
<feature type="repeat" description="ANK" evidence="3">
    <location>
        <begin position="929"/>
        <end position="961"/>
    </location>
</feature>
<keyword evidence="1" id="KW-0677">Repeat</keyword>
<feature type="repeat" description="ANK" evidence="3">
    <location>
        <begin position="996"/>
        <end position="1028"/>
    </location>
</feature>
<evidence type="ECO:0000313" key="4">
    <source>
        <dbReference type="EMBL" id="KAK2714668.1"/>
    </source>
</evidence>
<feature type="repeat" description="ANK" evidence="3">
    <location>
        <begin position="862"/>
        <end position="885"/>
    </location>
</feature>
<evidence type="ECO:0000256" key="2">
    <source>
        <dbReference type="ARBA" id="ARBA00023043"/>
    </source>
</evidence>
<feature type="repeat" description="ANK" evidence="3">
    <location>
        <begin position="1287"/>
        <end position="1319"/>
    </location>
</feature>
<dbReference type="PANTHER" id="PTHR24198">
    <property type="entry name" value="ANKYRIN REPEAT AND PROTEIN KINASE DOMAIN-CONTAINING PROTEIN"/>
    <property type="match status" value="1"/>
</dbReference>
<protein>
    <submittedName>
        <fullName evidence="4">Uncharacterized protein</fullName>
    </submittedName>
</protein>
<feature type="repeat" description="ANK" evidence="3">
    <location>
        <begin position="2171"/>
        <end position="2203"/>
    </location>
</feature>
<dbReference type="SMART" id="SM00248">
    <property type="entry name" value="ANK"/>
    <property type="match status" value="34"/>
</dbReference>
<evidence type="ECO:0000256" key="1">
    <source>
        <dbReference type="ARBA" id="ARBA00022737"/>
    </source>
</evidence>
<feature type="repeat" description="ANK" evidence="3">
    <location>
        <begin position="896"/>
        <end position="928"/>
    </location>
</feature>
<feature type="repeat" description="ANK" evidence="3">
    <location>
        <begin position="1352"/>
        <end position="1384"/>
    </location>
</feature>
<comment type="caution">
    <text evidence="4">The sequence shown here is derived from an EMBL/GenBank/DDBJ whole genome shotgun (WGS) entry which is preliminary data.</text>
</comment>
<dbReference type="InterPro" id="IPR019734">
    <property type="entry name" value="TPR_rpt"/>
</dbReference>
<dbReference type="Gene3D" id="1.25.40.20">
    <property type="entry name" value="Ankyrin repeat-containing domain"/>
    <property type="match status" value="11"/>
</dbReference>
<dbReference type="PRINTS" id="PR01415">
    <property type="entry name" value="ANKYRIN"/>
</dbReference>
<dbReference type="EMBL" id="JAVRJZ010000013">
    <property type="protein sequence ID" value="KAK2714668.1"/>
    <property type="molecule type" value="Genomic_DNA"/>
</dbReference>
<feature type="repeat" description="ANK" evidence="3">
    <location>
        <begin position="1228"/>
        <end position="1260"/>
    </location>
</feature>
<dbReference type="Pfam" id="PF13857">
    <property type="entry name" value="Ank_5"/>
    <property type="match status" value="1"/>
</dbReference>
<feature type="repeat" description="ANK" evidence="3">
    <location>
        <begin position="1195"/>
        <end position="1227"/>
    </location>
</feature>
<feature type="repeat" description="ANK" evidence="3">
    <location>
        <begin position="1385"/>
        <end position="1417"/>
    </location>
</feature>
<dbReference type="Proteomes" id="UP001187531">
    <property type="component" value="Unassembled WGS sequence"/>
</dbReference>